<protein>
    <submittedName>
        <fullName evidence="2">HDC19985</fullName>
    </submittedName>
</protein>
<gene>
    <name evidence="2" type="ORF">HDC19985</name>
</gene>
<reference evidence="2" key="1">
    <citation type="journal article" date="2003" name="Genome Biol.">
        <title>An integrated gene annotation and transcriptional profiling approach towards the full gene content of the Drosophila genome.</title>
        <authorList>
            <person name="Hild M."/>
            <person name="Beckmann B."/>
            <person name="Haas S.A."/>
            <person name="Koch B."/>
            <person name="Solovyev V."/>
            <person name="Busold C."/>
            <person name="Fellenberg K."/>
            <person name="Boutros M."/>
            <person name="Vingron M."/>
            <person name="Sauer F."/>
            <person name="Hoheisel J.D."/>
            <person name="Paro R."/>
        </authorList>
    </citation>
    <scope>NUCLEOTIDE SEQUENCE</scope>
</reference>
<dbReference type="AlphaFoldDB" id="Q6II24"/>
<accession>Q6II24</accession>
<proteinExistence type="predicted"/>
<feature type="region of interest" description="Disordered" evidence="1">
    <location>
        <begin position="20"/>
        <end position="50"/>
    </location>
</feature>
<evidence type="ECO:0000313" key="2">
    <source>
        <dbReference type="EMBL" id="DAA03442.1"/>
    </source>
</evidence>
<name>Q6II24_DROME</name>
<organism evidence="2">
    <name type="scientific">Drosophila melanogaster</name>
    <name type="common">Fruit fly</name>
    <dbReference type="NCBI Taxonomy" id="7227"/>
    <lineage>
        <taxon>Eukaryota</taxon>
        <taxon>Metazoa</taxon>
        <taxon>Ecdysozoa</taxon>
        <taxon>Arthropoda</taxon>
        <taxon>Hexapoda</taxon>
        <taxon>Insecta</taxon>
        <taxon>Pterygota</taxon>
        <taxon>Neoptera</taxon>
        <taxon>Endopterygota</taxon>
        <taxon>Diptera</taxon>
        <taxon>Brachycera</taxon>
        <taxon>Muscomorpha</taxon>
        <taxon>Ephydroidea</taxon>
        <taxon>Drosophilidae</taxon>
        <taxon>Drosophila</taxon>
        <taxon>Sophophora</taxon>
    </lineage>
</organism>
<dbReference type="EMBL" id="BK003242">
    <property type="protein sequence ID" value="DAA03442.1"/>
    <property type="molecule type" value="Genomic_DNA"/>
</dbReference>
<sequence>MALPPTGNPKYQFECTEVPAKKTEGGSGNSPGESFAAKSARKTGGTGSEFSIPDSGCECGWECGYGNGYKDGIFSFEKQAASDYIIRNA</sequence>
<evidence type="ECO:0000256" key="1">
    <source>
        <dbReference type="SAM" id="MobiDB-lite"/>
    </source>
</evidence>